<dbReference type="Proteomes" id="UP000642070">
    <property type="component" value="Unassembled WGS sequence"/>
</dbReference>
<evidence type="ECO:0008006" key="5">
    <source>
        <dbReference type="Google" id="ProtNLM"/>
    </source>
</evidence>
<feature type="region of interest" description="Disordered" evidence="1">
    <location>
        <begin position="318"/>
        <end position="362"/>
    </location>
</feature>
<dbReference type="SUPFAM" id="SSF48452">
    <property type="entry name" value="TPR-like"/>
    <property type="match status" value="1"/>
</dbReference>
<dbReference type="AlphaFoldDB" id="A0A917X598"/>
<evidence type="ECO:0000256" key="1">
    <source>
        <dbReference type="SAM" id="MobiDB-lite"/>
    </source>
</evidence>
<feature type="compositionally biased region" description="Low complexity" evidence="1">
    <location>
        <begin position="318"/>
        <end position="332"/>
    </location>
</feature>
<evidence type="ECO:0000256" key="2">
    <source>
        <dbReference type="SAM" id="Phobius"/>
    </source>
</evidence>
<name>A0A917X598_9ACTN</name>
<reference evidence="3" key="2">
    <citation type="submission" date="2020-09" db="EMBL/GenBank/DDBJ databases">
        <authorList>
            <person name="Sun Q."/>
            <person name="Ohkuma M."/>
        </authorList>
    </citation>
    <scope>NUCLEOTIDE SEQUENCE</scope>
    <source>
        <strain evidence="3">JCM 19831</strain>
    </source>
</reference>
<keyword evidence="2" id="KW-0812">Transmembrane</keyword>
<dbReference type="Pfam" id="PF14559">
    <property type="entry name" value="TPR_19"/>
    <property type="match status" value="1"/>
</dbReference>
<feature type="transmembrane region" description="Helical" evidence="2">
    <location>
        <begin position="44"/>
        <end position="63"/>
    </location>
</feature>
<gene>
    <name evidence="3" type="ORF">GCM10007977_082120</name>
</gene>
<sequence length="362" mass="38600">MDGVKTIGGLRVGSSALEVLGLRTAVVLGAAATAGGLSLLALPWFVAALVALVAGGAAAWFAVDRIPEELPGRLGRRYRMWLALRDGGRTDAVWADHAAIVDTFRDTDPARYERCLRLAAAEGSVPAYTRLAGRLTPDALAPVRELALSTGAAGFLFALARHDESQQRHAEALVFAEAALDRDPSHARAVLLAARMHAALGDPAAAMALYNRTILLDLSSLGALDRPALAEHLWRADRLDDAELVLRDHLAAGPHSSFPLGRLLAVRGREDEAVATAIAHYERWRNPALAVAVHELLRWLGREEEAAAWPAPYRLRGQASASGGQASASSGGQPYGSHLWDGTDPDPFNQFTAESTDWNLGS</sequence>
<organism evidence="3 4">
    <name type="scientific">Dactylosporangium sucinum</name>
    <dbReference type="NCBI Taxonomy" id="1424081"/>
    <lineage>
        <taxon>Bacteria</taxon>
        <taxon>Bacillati</taxon>
        <taxon>Actinomycetota</taxon>
        <taxon>Actinomycetes</taxon>
        <taxon>Micromonosporales</taxon>
        <taxon>Micromonosporaceae</taxon>
        <taxon>Dactylosporangium</taxon>
    </lineage>
</organism>
<keyword evidence="2" id="KW-1133">Transmembrane helix</keyword>
<feature type="transmembrane region" description="Helical" evidence="2">
    <location>
        <begin position="20"/>
        <end position="38"/>
    </location>
</feature>
<keyword evidence="2" id="KW-0472">Membrane</keyword>
<comment type="caution">
    <text evidence="3">The sequence shown here is derived from an EMBL/GenBank/DDBJ whole genome shotgun (WGS) entry which is preliminary data.</text>
</comment>
<reference evidence="3" key="1">
    <citation type="journal article" date="2014" name="Int. J. Syst. Evol. Microbiol.">
        <title>Complete genome sequence of Corynebacterium casei LMG S-19264T (=DSM 44701T), isolated from a smear-ripened cheese.</title>
        <authorList>
            <consortium name="US DOE Joint Genome Institute (JGI-PGF)"/>
            <person name="Walter F."/>
            <person name="Albersmeier A."/>
            <person name="Kalinowski J."/>
            <person name="Ruckert C."/>
        </authorList>
    </citation>
    <scope>NUCLEOTIDE SEQUENCE</scope>
    <source>
        <strain evidence="3">JCM 19831</strain>
    </source>
</reference>
<dbReference type="EMBL" id="BMPI01000056">
    <property type="protein sequence ID" value="GGM67870.1"/>
    <property type="molecule type" value="Genomic_DNA"/>
</dbReference>
<dbReference type="Gene3D" id="1.25.40.10">
    <property type="entry name" value="Tetratricopeptide repeat domain"/>
    <property type="match status" value="1"/>
</dbReference>
<accession>A0A917X598</accession>
<feature type="compositionally biased region" description="Polar residues" evidence="1">
    <location>
        <begin position="349"/>
        <end position="362"/>
    </location>
</feature>
<proteinExistence type="predicted"/>
<keyword evidence="4" id="KW-1185">Reference proteome</keyword>
<dbReference type="InterPro" id="IPR011990">
    <property type="entry name" value="TPR-like_helical_dom_sf"/>
</dbReference>
<protein>
    <recommendedName>
        <fullName evidence="5">Tetratricopeptide repeat protein</fullName>
    </recommendedName>
</protein>
<evidence type="ECO:0000313" key="4">
    <source>
        <dbReference type="Proteomes" id="UP000642070"/>
    </source>
</evidence>
<evidence type="ECO:0000313" key="3">
    <source>
        <dbReference type="EMBL" id="GGM67870.1"/>
    </source>
</evidence>